<gene>
    <name evidence="7" type="ORF">M0H32_15655</name>
</gene>
<dbReference type="PANTHER" id="PTHR32196">
    <property type="entry name" value="ABC TRANSPORTER PERMEASE PROTEIN YPHD-RELATED-RELATED"/>
    <property type="match status" value="1"/>
</dbReference>
<name>A0ABT0GVZ4_9HYPH</name>
<evidence type="ECO:0000256" key="5">
    <source>
        <dbReference type="ARBA" id="ARBA00023136"/>
    </source>
</evidence>
<dbReference type="CDD" id="cd06579">
    <property type="entry name" value="TM_PBP1_transp_AraH_like"/>
    <property type="match status" value="1"/>
</dbReference>
<evidence type="ECO:0000256" key="3">
    <source>
        <dbReference type="ARBA" id="ARBA00022692"/>
    </source>
</evidence>
<evidence type="ECO:0000256" key="6">
    <source>
        <dbReference type="SAM" id="Phobius"/>
    </source>
</evidence>
<keyword evidence="4 6" id="KW-1133">Transmembrane helix</keyword>
<keyword evidence="8" id="KW-1185">Reference proteome</keyword>
<feature type="transmembrane region" description="Helical" evidence="6">
    <location>
        <begin position="124"/>
        <end position="142"/>
    </location>
</feature>
<organism evidence="7 8">
    <name type="scientific">Roseibium sediminicola</name>
    <dbReference type="NCBI Taxonomy" id="2933272"/>
    <lineage>
        <taxon>Bacteria</taxon>
        <taxon>Pseudomonadati</taxon>
        <taxon>Pseudomonadota</taxon>
        <taxon>Alphaproteobacteria</taxon>
        <taxon>Hyphomicrobiales</taxon>
        <taxon>Stappiaceae</taxon>
        <taxon>Roseibium</taxon>
    </lineage>
</organism>
<keyword evidence="2" id="KW-1003">Cell membrane</keyword>
<feature type="transmembrane region" description="Helical" evidence="6">
    <location>
        <begin position="269"/>
        <end position="291"/>
    </location>
</feature>
<dbReference type="EMBL" id="JALNMJ010000010">
    <property type="protein sequence ID" value="MCK7613609.1"/>
    <property type="molecule type" value="Genomic_DNA"/>
</dbReference>
<feature type="transmembrane region" description="Helical" evidence="6">
    <location>
        <begin position="246"/>
        <end position="262"/>
    </location>
</feature>
<feature type="transmembrane region" description="Helical" evidence="6">
    <location>
        <begin position="98"/>
        <end position="119"/>
    </location>
</feature>
<dbReference type="Pfam" id="PF02653">
    <property type="entry name" value="BPD_transp_2"/>
    <property type="match status" value="1"/>
</dbReference>
<evidence type="ECO:0000313" key="7">
    <source>
        <dbReference type="EMBL" id="MCK7613609.1"/>
    </source>
</evidence>
<dbReference type="RefSeq" id="WP_248155645.1">
    <property type="nucleotide sequence ID" value="NZ_JALNMJ010000010.1"/>
</dbReference>
<evidence type="ECO:0000313" key="8">
    <source>
        <dbReference type="Proteomes" id="UP001431221"/>
    </source>
</evidence>
<reference evidence="7" key="1">
    <citation type="submission" date="2022-04" db="EMBL/GenBank/DDBJ databases">
        <title>Roseibium sp. CAU 1639 isolated from mud.</title>
        <authorList>
            <person name="Kim W."/>
        </authorList>
    </citation>
    <scope>NUCLEOTIDE SEQUENCE</scope>
    <source>
        <strain evidence="7">CAU 1639</strain>
    </source>
</reference>
<evidence type="ECO:0000256" key="1">
    <source>
        <dbReference type="ARBA" id="ARBA00004651"/>
    </source>
</evidence>
<dbReference type="InterPro" id="IPR001851">
    <property type="entry name" value="ABC_transp_permease"/>
</dbReference>
<feature type="transmembrane region" description="Helical" evidence="6">
    <location>
        <begin position="215"/>
        <end position="234"/>
    </location>
</feature>
<proteinExistence type="predicted"/>
<comment type="subcellular location">
    <subcellularLocation>
        <location evidence="1">Cell membrane</location>
        <topology evidence="1">Multi-pass membrane protein</topology>
    </subcellularLocation>
</comment>
<protein>
    <submittedName>
        <fullName evidence="7">ABC transporter permease</fullName>
    </submittedName>
</protein>
<accession>A0ABT0GVZ4</accession>
<evidence type="ECO:0000256" key="4">
    <source>
        <dbReference type="ARBA" id="ARBA00022989"/>
    </source>
</evidence>
<feature type="transmembrane region" description="Helical" evidence="6">
    <location>
        <begin position="47"/>
        <end position="65"/>
    </location>
</feature>
<dbReference type="Proteomes" id="UP001431221">
    <property type="component" value="Unassembled WGS sequence"/>
</dbReference>
<evidence type="ECO:0000256" key="2">
    <source>
        <dbReference type="ARBA" id="ARBA00022475"/>
    </source>
</evidence>
<feature type="transmembrane region" description="Helical" evidence="6">
    <location>
        <begin position="297"/>
        <end position="315"/>
    </location>
</feature>
<feature type="transmembrane region" description="Helical" evidence="6">
    <location>
        <begin position="17"/>
        <end position="35"/>
    </location>
</feature>
<feature type="transmembrane region" description="Helical" evidence="6">
    <location>
        <begin position="72"/>
        <end position="92"/>
    </location>
</feature>
<feature type="transmembrane region" description="Helical" evidence="6">
    <location>
        <begin position="162"/>
        <end position="184"/>
    </location>
</feature>
<keyword evidence="3 6" id="KW-0812">Transmembrane</keyword>
<keyword evidence="5 6" id="KW-0472">Membrane</keyword>
<sequence>MTTIAARLQRLDLQRSVIYLGFLAIFLFFAITLHGDGFLTSRNLTNIVLQTAPATIMAIGLVFALSAGEIDLSFGSVVAVSALSAAVAMQSYPMAVGVLAGLGAGALIGAINGVLVAYLRLPSFLVTLATMGLFAGIARSMTDLRSIPVLNDTFTGIFGSGSLFSVPSLVIWTVVAVAIGHIVYRNTRFGAHVLATGDNARAAQVSGIKVPRIRLGVLMLCGTMAGLAGLLYAGRLQAAKYTLGESDLMTVIAAVIVGGTALNGGKGSIIGALLGSLLMGMLNNGLILMGLDVSDQMIVRGLIILIAVAVSLRDASR</sequence>
<comment type="caution">
    <text evidence="7">The sequence shown here is derived from an EMBL/GenBank/DDBJ whole genome shotgun (WGS) entry which is preliminary data.</text>
</comment>